<feature type="transmembrane region" description="Helical" evidence="1">
    <location>
        <begin position="81"/>
        <end position="105"/>
    </location>
</feature>
<sequence length="440" mass="49709">MAEEVQVIYDHLIAHSVFSAFILFLAIVGLRNRTALATLRLLSVIPYTISAALAARLYVAIRNRHYPRDFQLYLDRLNASYGILAIVGVFSAVWTFLMWILLGCIKRKAPGKERTRSSLYLYVLITDLMVAGSLIAGVAVSSTFVPWNMNHCSQPSYQNSKFISGIRVAYRDNDNWTACRRGIAIHVMAAVTIVLVLAQGILLLPWVNLPNAIRYAIYLTIRIVRNTLKQTDIELGKVKKRDQDLTDEISKQIEQHPHYSDLISVIKDKSQDFVIAQHLEMLAKICCGENKSQCWACDAIICKDCMAMVKGIPVPRTRCHITGCYAICTSCYLVKGSSKPAAFSAAFNPTNLSLQHDKCSLKQTNTIQEAVNLCQGCSQLQPDRIREIREEREQKMLAKTLVRRILCATCEKPLPKKKRRWWICGSGDHECHWAGHEVPR</sequence>
<dbReference type="EMBL" id="JAFFGZ010000004">
    <property type="protein sequence ID" value="KAK4646844.1"/>
    <property type="molecule type" value="Genomic_DNA"/>
</dbReference>
<evidence type="ECO:0000256" key="1">
    <source>
        <dbReference type="SAM" id="Phobius"/>
    </source>
</evidence>
<gene>
    <name evidence="2" type="ORF">QC761_213540</name>
</gene>
<protein>
    <submittedName>
        <fullName evidence="2">Uncharacterized protein</fullName>
    </submittedName>
</protein>
<keyword evidence="3" id="KW-1185">Reference proteome</keyword>
<evidence type="ECO:0000313" key="3">
    <source>
        <dbReference type="Proteomes" id="UP001322138"/>
    </source>
</evidence>
<feature type="transmembrane region" description="Helical" evidence="1">
    <location>
        <begin position="12"/>
        <end position="30"/>
    </location>
</feature>
<feature type="transmembrane region" description="Helical" evidence="1">
    <location>
        <begin position="183"/>
        <end position="207"/>
    </location>
</feature>
<keyword evidence="1" id="KW-1133">Transmembrane helix</keyword>
<name>A0ABR0FUP4_9PEZI</name>
<reference evidence="2 3" key="1">
    <citation type="journal article" date="2023" name="bioRxiv">
        <title>High-quality genome assemblies of four members of thePodospora anserinaspecies complex.</title>
        <authorList>
            <person name="Ament-Velasquez S.L."/>
            <person name="Vogan A.A."/>
            <person name="Wallerman O."/>
            <person name="Hartmann F."/>
            <person name="Gautier V."/>
            <person name="Silar P."/>
            <person name="Giraud T."/>
            <person name="Johannesson H."/>
        </authorList>
    </citation>
    <scope>NUCLEOTIDE SEQUENCE [LARGE SCALE GENOMIC DNA]</scope>
    <source>
        <strain evidence="2 3">CBS 112042</strain>
    </source>
</reference>
<proteinExistence type="predicted"/>
<evidence type="ECO:0000313" key="2">
    <source>
        <dbReference type="EMBL" id="KAK4646844.1"/>
    </source>
</evidence>
<keyword evidence="1" id="KW-0472">Membrane</keyword>
<comment type="caution">
    <text evidence="2">The sequence shown here is derived from an EMBL/GenBank/DDBJ whole genome shotgun (WGS) entry which is preliminary data.</text>
</comment>
<organism evidence="2 3">
    <name type="scientific">Podospora bellae-mahoneyi</name>
    <dbReference type="NCBI Taxonomy" id="2093777"/>
    <lineage>
        <taxon>Eukaryota</taxon>
        <taxon>Fungi</taxon>
        <taxon>Dikarya</taxon>
        <taxon>Ascomycota</taxon>
        <taxon>Pezizomycotina</taxon>
        <taxon>Sordariomycetes</taxon>
        <taxon>Sordariomycetidae</taxon>
        <taxon>Sordariales</taxon>
        <taxon>Podosporaceae</taxon>
        <taxon>Podospora</taxon>
    </lineage>
</organism>
<dbReference type="RefSeq" id="XP_062735820.1">
    <property type="nucleotide sequence ID" value="XM_062877086.1"/>
</dbReference>
<dbReference type="GeneID" id="87896568"/>
<accession>A0ABR0FUP4</accession>
<feature type="transmembrane region" description="Helical" evidence="1">
    <location>
        <begin position="117"/>
        <end position="140"/>
    </location>
</feature>
<keyword evidence="1" id="KW-0812">Transmembrane</keyword>
<dbReference type="Proteomes" id="UP001322138">
    <property type="component" value="Unassembled WGS sequence"/>
</dbReference>
<feature type="transmembrane region" description="Helical" evidence="1">
    <location>
        <begin position="42"/>
        <end position="61"/>
    </location>
</feature>